<feature type="signal peptide" evidence="1">
    <location>
        <begin position="1"/>
        <end position="19"/>
    </location>
</feature>
<keyword evidence="3" id="KW-1185">Reference proteome</keyword>
<evidence type="ECO:0000313" key="2">
    <source>
        <dbReference type="EMBL" id="NKI31680.1"/>
    </source>
</evidence>
<sequence>MVKKFSVAILCMISFGVFAQNGTISPYSFFGIGDSREGGTVENQMMGGLRMYADSIHVNLRNPAAYSELRLTAYSVGLSHREFRLKDFTEQQNTSVTNLDYLAIGLPVAKDVGVGFGIMPYSSVGYSLVQNRLTTEGDSITNVYSGEGGINRVYASIGFRALKNLTLGATANFNFGTLQYNRIQTIQDVQFGTLDARSSRINGFDFNYTANFTPKITEKLTLFSHLGVNTQLNLVSKNEEEIGSFNTQSGQNIELVEVDLEAQNLRNTELKIPTVFTGGLGIGENKKWFLGAEYSAQQLSTFENAFLRLENVEYQDASTISVGGYYIPNYTSFSNVLNRITYRAGLRYDQTGMIVNGKEINNFGITFGFGVPLVGVGTDRFSNLNIGFELGRRGTTDANLVEESYFRLNLGLSFNSKWFQKRQID</sequence>
<evidence type="ECO:0008006" key="4">
    <source>
        <dbReference type="Google" id="ProtNLM"/>
    </source>
</evidence>
<organism evidence="2 3">
    <name type="scientific">Croceivirga thetidis</name>
    <dbReference type="NCBI Taxonomy" id="2721623"/>
    <lineage>
        <taxon>Bacteria</taxon>
        <taxon>Pseudomonadati</taxon>
        <taxon>Bacteroidota</taxon>
        <taxon>Flavobacteriia</taxon>
        <taxon>Flavobacteriales</taxon>
        <taxon>Flavobacteriaceae</taxon>
        <taxon>Croceivirga</taxon>
    </lineage>
</organism>
<gene>
    <name evidence="2" type="ORF">HCU67_06955</name>
</gene>
<accession>A0ABX1GRX4</accession>
<protein>
    <recommendedName>
        <fullName evidence="4">Long-chain fatty acid transport protein</fullName>
    </recommendedName>
</protein>
<reference evidence="2 3" key="1">
    <citation type="submission" date="2020-04" db="EMBL/GenBank/DDBJ databases">
        <authorList>
            <person name="Yoon J."/>
        </authorList>
    </citation>
    <scope>NUCLEOTIDE SEQUENCE [LARGE SCALE GENOMIC DNA]</scope>
    <source>
        <strain evidence="2 3">DJ-13</strain>
    </source>
</reference>
<dbReference type="Gene3D" id="2.40.160.60">
    <property type="entry name" value="Outer membrane protein transport protein (OMPP1/FadL/TodX)"/>
    <property type="match status" value="1"/>
</dbReference>
<keyword evidence="1" id="KW-0732">Signal</keyword>
<dbReference type="RefSeq" id="WP_168551835.1">
    <property type="nucleotide sequence ID" value="NZ_JAAWWL010000001.1"/>
</dbReference>
<name>A0ABX1GRX4_9FLAO</name>
<dbReference type="EMBL" id="JAAWWL010000001">
    <property type="protein sequence ID" value="NKI31680.1"/>
    <property type="molecule type" value="Genomic_DNA"/>
</dbReference>
<feature type="chain" id="PRO_5045185418" description="Long-chain fatty acid transport protein" evidence="1">
    <location>
        <begin position="20"/>
        <end position="425"/>
    </location>
</feature>
<proteinExistence type="predicted"/>
<evidence type="ECO:0000256" key="1">
    <source>
        <dbReference type="SAM" id="SignalP"/>
    </source>
</evidence>
<dbReference type="Proteomes" id="UP000718451">
    <property type="component" value="Unassembled WGS sequence"/>
</dbReference>
<comment type="caution">
    <text evidence="2">The sequence shown here is derived from an EMBL/GenBank/DDBJ whole genome shotgun (WGS) entry which is preliminary data.</text>
</comment>
<dbReference type="SUPFAM" id="SSF56935">
    <property type="entry name" value="Porins"/>
    <property type="match status" value="1"/>
</dbReference>
<evidence type="ECO:0000313" key="3">
    <source>
        <dbReference type="Proteomes" id="UP000718451"/>
    </source>
</evidence>